<dbReference type="HOGENOM" id="CLU_2838230_0_0_1"/>
<reference evidence="2" key="2">
    <citation type="submission" date="2015-01" db="EMBL/GenBank/DDBJ databases">
        <title>Evolutionary Origins and Diversification of the Mycorrhizal Mutualists.</title>
        <authorList>
            <consortium name="DOE Joint Genome Institute"/>
            <consortium name="Mycorrhizal Genomics Consortium"/>
            <person name="Kohler A."/>
            <person name="Kuo A."/>
            <person name="Nagy L.G."/>
            <person name="Floudas D."/>
            <person name="Copeland A."/>
            <person name="Barry K.W."/>
            <person name="Cichocki N."/>
            <person name="Veneault-Fourrey C."/>
            <person name="LaButti K."/>
            <person name="Lindquist E.A."/>
            <person name="Lipzen A."/>
            <person name="Lundell T."/>
            <person name="Morin E."/>
            <person name="Murat C."/>
            <person name="Riley R."/>
            <person name="Ohm R."/>
            <person name="Sun H."/>
            <person name="Tunlid A."/>
            <person name="Henrissat B."/>
            <person name="Grigoriev I.V."/>
            <person name="Hibbett D.S."/>
            <person name="Martin F."/>
        </authorList>
    </citation>
    <scope>NUCLEOTIDE SEQUENCE [LARGE SCALE GENOMIC DNA]</scope>
    <source>
        <strain evidence="2">Marx 270</strain>
    </source>
</reference>
<evidence type="ECO:0000313" key="1">
    <source>
        <dbReference type="EMBL" id="KIN96556.1"/>
    </source>
</evidence>
<dbReference type="EMBL" id="KN832044">
    <property type="protein sequence ID" value="KIN96556.1"/>
    <property type="molecule type" value="Genomic_DNA"/>
</dbReference>
<name>A0A0C3JG01_PISTI</name>
<proteinExistence type="predicted"/>
<protein>
    <submittedName>
        <fullName evidence="1">Uncharacterized protein</fullName>
    </submittedName>
</protein>
<feature type="non-terminal residue" evidence="1">
    <location>
        <position position="1"/>
    </location>
</feature>
<organism evidence="1 2">
    <name type="scientific">Pisolithus tinctorius Marx 270</name>
    <dbReference type="NCBI Taxonomy" id="870435"/>
    <lineage>
        <taxon>Eukaryota</taxon>
        <taxon>Fungi</taxon>
        <taxon>Dikarya</taxon>
        <taxon>Basidiomycota</taxon>
        <taxon>Agaricomycotina</taxon>
        <taxon>Agaricomycetes</taxon>
        <taxon>Agaricomycetidae</taxon>
        <taxon>Boletales</taxon>
        <taxon>Sclerodermatineae</taxon>
        <taxon>Pisolithaceae</taxon>
        <taxon>Pisolithus</taxon>
    </lineage>
</organism>
<dbReference type="InParanoid" id="A0A0C3JG01"/>
<dbReference type="Proteomes" id="UP000054217">
    <property type="component" value="Unassembled WGS sequence"/>
</dbReference>
<keyword evidence="2" id="KW-1185">Reference proteome</keyword>
<evidence type="ECO:0000313" key="2">
    <source>
        <dbReference type="Proteomes" id="UP000054217"/>
    </source>
</evidence>
<dbReference type="AlphaFoldDB" id="A0A0C3JG01"/>
<reference evidence="1 2" key="1">
    <citation type="submission" date="2014-04" db="EMBL/GenBank/DDBJ databases">
        <authorList>
            <consortium name="DOE Joint Genome Institute"/>
            <person name="Kuo A."/>
            <person name="Kohler A."/>
            <person name="Costa M.D."/>
            <person name="Nagy L.G."/>
            <person name="Floudas D."/>
            <person name="Copeland A."/>
            <person name="Barry K.W."/>
            <person name="Cichocki N."/>
            <person name="Veneault-Fourrey C."/>
            <person name="LaButti K."/>
            <person name="Lindquist E.A."/>
            <person name="Lipzen A."/>
            <person name="Lundell T."/>
            <person name="Morin E."/>
            <person name="Murat C."/>
            <person name="Sun H."/>
            <person name="Tunlid A."/>
            <person name="Henrissat B."/>
            <person name="Grigoriev I.V."/>
            <person name="Hibbett D.S."/>
            <person name="Martin F."/>
            <person name="Nordberg H.P."/>
            <person name="Cantor M.N."/>
            <person name="Hua S.X."/>
        </authorList>
    </citation>
    <scope>NUCLEOTIDE SEQUENCE [LARGE SCALE GENOMIC DNA]</scope>
    <source>
        <strain evidence="1 2">Marx 270</strain>
    </source>
</reference>
<accession>A0A0C3JG01</accession>
<gene>
    <name evidence="1" type="ORF">M404DRAFT_1006722</name>
</gene>
<sequence>LLTGEVTDPYLDGSVQGRRVAREAALSKWSQPIGGQAFGRAWRLLDCETGQHERTLVRANRSATVV</sequence>